<evidence type="ECO:0000313" key="4">
    <source>
        <dbReference type="EMBL" id="MCG4618088.1"/>
    </source>
</evidence>
<keyword evidence="2" id="KW-1133">Transmembrane helix</keyword>
<dbReference type="Proteomes" id="UP001200537">
    <property type="component" value="Unassembled WGS sequence"/>
</dbReference>
<dbReference type="Pfam" id="PF17802">
    <property type="entry name" value="SpaA"/>
    <property type="match status" value="1"/>
</dbReference>
<accession>A0AAJ1BC11</accession>
<dbReference type="Gene3D" id="2.60.40.10">
    <property type="entry name" value="Immunoglobulins"/>
    <property type="match status" value="1"/>
</dbReference>
<keyword evidence="2" id="KW-0812">Transmembrane</keyword>
<sequence length="2228" mass="244557">MFNQLYKDRTRLLAILAALSFLVTTLLLAIPSYSLGIKEANNLGATNVSRPMRAPTSCQVEPGTVTTELLKAGDGKVAIVNTQPGEDNPETEKAEAITSENVSQRWTGEAFSQNIGISNTAAAKAKVYRVYFRFTAKKPPAAPGYVLGGEADTKLEVGKTYYQAEGDKNPYTFNQVQDDDGKAVAGYYYIEIAGSEIGDAFTLPVKAKHDSPTSAGGDLKVWIEELTPEDKAALGKKGQEPSCQVQENTWDTIRQKYEAKKELLNKDPLDWLDKPIPDVVWGSATDPSIAYDQQSGNYYIKNLRYTFRNTPVTTEGMPKAKVGQDPAVDSTYVDTFTLPEGVEFNPEYLKKVGNTGSIRDWYTQIPGWTIRPGDKDSNGQYITLNIDNNGETVPLFALRGSNIYLSSLSYQFDPAKRTLKITYDVGARQNKPNLVDRNVKIRFGDNFLLVKDPKPNQTYNLHNEFAATTEYTHTDRASSKAAVTNPVTMQGPVPEVTKTHEGGKGQSFYRGDPIDFTITATNKGSGPWKIKEGKDDEGIIADHLPEAYYLAPAQMAKMFSEDGDGLTINITGAQICENYVPAKHTTTSGKEGTGQVHLDCAKAKPADLKLEKQADGKIAITQAGATKTVDSTAAALQDALKDLIVVQATRYQVAWEVPNHVIYGGDSIKHVVRATVKDDFMAGKDFTEQQTTNKVNLNDQDVPDTVTTVNSFEVKKAAYVKNEKVEQNGKPIPVGTVVKYQLSLERKGGKAEYNALPFTDKLSGAQVLLVPVKGDNATNPDLQGLKKYNYDGQDYYLLDKPGTYKNVHFSATEKVGDSSSSKDFIADRIEVKKLDNGAGIATSTYWYMASQDFANPSKVSVDYLTLTDPEKTGYTKVKDGHPDALNIGGVESPKYSITDKTEMSISKLGADKRIVTKRGATFDEDSLLSQSPLNAGKKVTYRLALSVFGDDPFIVTGKDIYDALPPSLPGKPWTKDQLSLEIPEGQNGLKVTAGDLKNWKITDTNPADASSSDTQQYLVWDQDLQLEVSGSVYMYVTWQLPEGADWDNYRKKYQSDTLFNTWHVKNDSYSVSHYLGGKAGATLQKGVADTGVVAKQRYKYEKETRYPWGGIGTSSGSDNYTVLRPDDTASGRVTYTNSAQDEQTNLYKYVRYYNVLHNDGESRLYINDIQDVLPEGFHFFAGIDDQSYMKNGQCHKNEEGNDVCTTYKDYDTGKPVPDGIGIKLEFRDDVYYTGLFPEEQPRDEGLPIRKTWRSSAENTPVDFPGEKPKVASLRAIVDAQNPRHVTFRLDNSKAGSNLGYDAERDKYYLNPGETVGYSYLVAVAEKVKTEDLSRNQIAMPYDNQQGQKIQVNPDIEITSQPLGQAPANDGDRQIIDTNNANQKGFVGGDDNTQWLSSQVDLTRGAILPGVSKKLVAKKNAAGTTTKDPKAAGYPDTLTWEVTAHNDGKQPITDYVISDRLDPNYVFTGTVTYTCHPPKLDNTSGGGWGSNDCDEGYQLLTFLDDWKYDAQGNPQSVTVRYRNPAYFSTTNTLTVNGEPLAVLGNRTVFHVSLTSKDGKLQLNVRVVPGTDGQKTPGQTRYSVPGNPLLPEGTATLQLSSKNPKQTGDYRMVFNNAYVTPIGESFDQGALKHGSNATQDLKLSTTTSENLNDPGQPDSTVNPYYCWKDNAKGDVCASENKTNLPSVQADAFVPIAQDAYTSSIKSVEEKAKPDNKVTSTDEKNYISLPGQSSLFTYTLEVKNNTDDSIPRITLIDNLPQTNDNYTFTGAPERGSQFKVGFADEPNLTVEVKDANGTWTAVDPSKYTVEYSDKAIGFTEKDWNGSATSDWGTERKASSRSLRVNLKDSTDILKGGASLRVRFDAKIAGGANPKPGDIAWNTFGYNYRAPGAGDLDLEAIPLKVGVKVPAEMQLLKQVQDENKEPLQLSKATVYNFVVYTGEKLTPEEMTEKTLIENLKKAGRSYIEVKVPVAKGASSSEKISLTALAGKPASPSGTWTWKNGERYTLAELPPTDGTKFSKYQVATGSTENPVEHQGEYSFSYNSGENLTVIGINIRSKWEINLFKADGDNCGEDGACTNGLAGAVFGLYSPDQSQQISADKLQEVGLAGLADSDKTVKQGEKTYYLSRVVKTTDNGKVVFPDLSEAEYFVKELKTPDNYTATWNGQLFQKPAPGVAGEQPGSAEHPVTVKNYQPYELPKAGGVGTLPFTLFGLMICGVAVYGWMRYRRRG</sequence>
<proteinExistence type="predicted"/>
<feature type="domain" description="SpaA-like prealbumin fold" evidence="3">
    <location>
        <begin position="2076"/>
        <end position="2159"/>
    </location>
</feature>
<organism evidence="4 5">
    <name type="scientific">Varibaculum cambriense</name>
    <dbReference type="NCBI Taxonomy" id="184870"/>
    <lineage>
        <taxon>Bacteria</taxon>
        <taxon>Bacillati</taxon>
        <taxon>Actinomycetota</taxon>
        <taxon>Actinomycetes</taxon>
        <taxon>Actinomycetales</taxon>
        <taxon>Actinomycetaceae</taxon>
        <taxon>Varibaculum</taxon>
    </lineage>
</organism>
<comment type="caution">
    <text evidence="4">The sequence shown here is derived from an EMBL/GenBank/DDBJ whole genome shotgun (WGS) entry which is preliminary data.</text>
</comment>
<protein>
    <submittedName>
        <fullName evidence="4">Prealbumin-like fold domain-containing protein</fullName>
    </submittedName>
</protein>
<feature type="compositionally biased region" description="Polar residues" evidence="1">
    <location>
        <begin position="1571"/>
        <end position="1580"/>
    </location>
</feature>
<dbReference type="InterPro" id="IPR041033">
    <property type="entry name" value="SpaA_PFL_dom_1"/>
</dbReference>
<evidence type="ECO:0000256" key="2">
    <source>
        <dbReference type="SAM" id="Phobius"/>
    </source>
</evidence>
<dbReference type="GO" id="GO:0005975">
    <property type="term" value="P:carbohydrate metabolic process"/>
    <property type="evidence" value="ECO:0007669"/>
    <property type="project" value="UniProtKB-ARBA"/>
</dbReference>
<evidence type="ECO:0000259" key="3">
    <source>
        <dbReference type="Pfam" id="PF17802"/>
    </source>
</evidence>
<evidence type="ECO:0000256" key="1">
    <source>
        <dbReference type="SAM" id="MobiDB-lite"/>
    </source>
</evidence>
<feature type="region of interest" description="Disordered" evidence="1">
    <location>
        <begin position="1566"/>
        <end position="1586"/>
    </location>
</feature>
<feature type="transmembrane region" description="Helical" evidence="2">
    <location>
        <begin position="2204"/>
        <end position="2222"/>
    </location>
</feature>
<dbReference type="RefSeq" id="WP_238128094.1">
    <property type="nucleotide sequence ID" value="NZ_JAKNHJ010000010.1"/>
</dbReference>
<name>A0AAJ1BC11_9ACTO</name>
<gene>
    <name evidence="4" type="ORF">L0M99_06230</name>
</gene>
<reference evidence="4" key="1">
    <citation type="submission" date="2022-01" db="EMBL/GenBank/DDBJ databases">
        <title>Collection of gut derived symbiotic bacterial strains cultured from healthy donors.</title>
        <authorList>
            <person name="Lin H."/>
            <person name="Kohout C."/>
            <person name="Waligurski E."/>
            <person name="Pamer E.G."/>
        </authorList>
    </citation>
    <scope>NUCLEOTIDE SEQUENCE</scope>
    <source>
        <strain evidence="4">DFI.7.46</strain>
    </source>
</reference>
<evidence type="ECO:0000313" key="5">
    <source>
        <dbReference type="Proteomes" id="UP001200537"/>
    </source>
</evidence>
<keyword evidence="2" id="KW-0472">Membrane</keyword>
<dbReference type="InterPro" id="IPR013783">
    <property type="entry name" value="Ig-like_fold"/>
</dbReference>
<dbReference type="EMBL" id="JAKNHJ010000010">
    <property type="protein sequence ID" value="MCG4618088.1"/>
    <property type="molecule type" value="Genomic_DNA"/>
</dbReference>